<evidence type="ECO:0000256" key="1">
    <source>
        <dbReference type="PROSITE-ProRule" id="PRU00339"/>
    </source>
</evidence>
<name>A0A0R1HSG0_9LACO</name>
<dbReference type="OrthoDB" id="2080803at2"/>
<dbReference type="PROSITE" id="PS50005">
    <property type="entry name" value="TPR"/>
    <property type="match status" value="1"/>
</dbReference>
<evidence type="ECO:0000313" key="3">
    <source>
        <dbReference type="Proteomes" id="UP000050911"/>
    </source>
</evidence>
<sequence>MTMATSYSQEALDQLERGQLEAFKKAFAQALRHDDDDTLYSLAEELYSLGFLNQSKRIYEKLLARYPEEDDIRVNLADILIDEDDGDAALNYLNQVSPGSDAYVRSLMVAADLYQTQELFEVSEQKLLEARQLAPEEPAITFALAELDLTMGAYNRAIPLYLDLIKQGIPTFSGVNLVERIGVAYANAGRFEQAIGYLKQVHQADMTPDVKFETGFTYLQLHENKLAIQFLEDLKDTDPQYTSLYPYLGKAYEAENRLEEALKVLQEGLGVDQYNERLWSAAADIAVKLDDEALAETYLKQGNALDDEDLEIVIKLSNMYVKQERDDENITFLTRYVDQDDVDPQIYWNLARSYERTEAFGEAQRFYEAANPYFQNDPAYLKPAFFFFREQGEKETAKDLLKRYLELVPDDGEMALEFENLTLDDE</sequence>
<dbReference type="SMART" id="SM00028">
    <property type="entry name" value="TPR"/>
    <property type="match status" value="4"/>
</dbReference>
<dbReference type="AlphaFoldDB" id="A0A0R1HSG0"/>
<dbReference type="Gene3D" id="1.25.40.10">
    <property type="entry name" value="Tetratricopeptide repeat domain"/>
    <property type="match status" value="2"/>
</dbReference>
<dbReference type="Proteomes" id="UP000050911">
    <property type="component" value="Unassembled WGS sequence"/>
</dbReference>
<feature type="repeat" description="TPR" evidence="1">
    <location>
        <begin position="242"/>
        <end position="275"/>
    </location>
</feature>
<dbReference type="InterPro" id="IPR011990">
    <property type="entry name" value="TPR-like_helical_dom_sf"/>
</dbReference>
<dbReference type="PANTHER" id="PTHR12558:SF13">
    <property type="entry name" value="CELL DIVISION CYCLE PROTEIN 27 HOMOLOG"/>
    <property type="match status" value="1"/>
</dbReference>
<proteinExistence type="predicted"/>
<organism evidence="2 3">
    <name type="scientific">Secundilactobacillus kimchicus JCM 15530</name>
    <dbReference type="NCBI Taxonomy" id="1302272"/>
    <lineage>
        <taxon>Bacteria</taxon>
        <taxon>Bacillati</taxon>
        <taxon>Bacillota</taxon>
        <taxon>Bacilli</taxon>
        <taxon>Lactobacillales</taxon>
        <taxon>Lactobacillaceae</taxon>
        <taxon>Secundilactobacillus</taxon>
    </lineage>
</organism>
<dbReference type="EMBL" id="AZCX01000001">
    <property type="protein sequence ID" value="KRK49372.1"/>
    <property type="molecule type" value="Genomic_DNA"/>
</dbReference>
<dbReference type="RefSeq" id="WP_054659549.1">
    <property type="nucleotide sequence ID" value="NZ_AZCX01000001.1"/>
</dbReference>
<dbReference type="SUPFAM" id="SSF48452">
    <property type="entry name" value="TPR-like"/>
    <property type="match status" value="1"/>
</dbReference>
<dbReference type="PANTHER" id="PTHR12558">
    <property type="entry name" value="CELL DIVISION CYCLE 16,23,27"/>
    <property type="match status" value="1"/>
</dbReference>
<accession>A0A0R1HSG0</accession>
<dbReference type="STRING" id="1302272.FC96_GL000296"/>
<reference evidence="2 3" key="1">
    <citation type="journal article" date="2015" name="Genome Announc.">
        <title>Expanding the biotechnology potential of lactobacilli through comparative genomics of 213 strains and associated genera.</title>
        <authorList>
            <person name="Sun Z."/>
            <person name="Harris H.M."/>
            <person name="McCann A."/>
            <person name="Guo C."/>
            <person name="Argimon S."/>
            <person name="Zhang W."/>
            <person name="Yang X."/>
            <person name="Jeffery I.B."/>
            <person name="Cooney J.C."/>
            <person name="Kagawa T.F."/>
            <person name="Liu W."/>
            <person name="Song Y."/>
            <person name="Salvetti E."/>
            <person name="Wrobel A."/>
            <person name="Rasinkangas P."/>
            <person name="Parkhill J."/>
            <person name="Rea M.C."/>
            <person name="O'Sullivan O."/>
            <person name="Ritari J."/>
            <person name="Douillard F.P."/>
            <person name="Paul Ross R."/>
            <person name="Yang R."/>
            <person name="Briner A.E."/>
            <person name="Felis G.E."/>
            <person name="de Vos W.M."/>
            <person name="Barrangou R."/>
            <person name="Klaenhammer T.R."/>
            <person name="Caufield P.W."/>
            <person name="Cui Y."/>
            <person name="Zhang H."/>
            <person name="O'Toole P.W."/>
        </authorList>
    </citation>
    <scope>NUCLEOTIDE SEQUENCE [LARGE SCALE GENOMIC DNA]</scope>
    <source>
        <strain evidence="2 3">JCM 15530</strain>
    </source>
</reference>
<comment type="caution">
    <text evidence="2">The sequence shown here is derived from an EMBL/GenBank/DDBJ whole genome shotgun (WGS) entry which is preliminary data.</text>
</comment>
<dbReference type="InterPro" id="IPR019734">
    <property type="entry name" value="TPR_rpt"/>
</dbReference>
<evidence type="ECO:0000313" key="2">
    <source>
        <dbReference type="EMBL" id="KRK49372.1"/>
    </source>
</evidence>
<protein>
    <submittedName>
        <fullName evidence="2">TPR repeat-containing protein</fullName>
    </submittedName>
</protein>
<gene>
    <name evidence="2" type="ORF">FC96_GL000296</name>
</gene>
<dbReference type="Pfam" id="PF25058">
    <property type="entry name" value="ARM_TT21"/>
    <property type="match status" value="1"/>
</dbReference>
<keyword evidence="3" id="KW-1185">Reference proteome</keyword>
<keyword evidence="1" id="KW-0802">TPR repeat</keyword>
<dbReference type="PATRIC" id="fig|1302272.5.peg.293"/>